<evidence type="ECO:0000313" key="1">
    <source>
        <dbReference type="EMBL" id="MDT0382803.1"/>
    </source>
</evidence>
<feature type="non-terminal residue" evidence="1">
    <location>
        <position position="155"/>
    </location>
</feature>
<feature type="non-terminal residue" evidence="1">
    <location>
        <position position="1"/>
    </location>
</feature>
<dbReference type="EMBL" id="JAVREQ010000153">
    <property type="protein sequence ID" value="MDT0382803.1"/>
    <property type="molecule type" value="Genomic_DNA"/>
</dbReference>
<protein>
    <submittedName>
        <fullName evidence="1">Uncharacterized protein</fullName>
    </submittedName>
</protein>
<proteinExistence type="predicted"/>
<accession>A0ABU2P4H5</accession>
<reference evidence="2" key="1">
    <citation type="submission" date="2023-07" db="EMBL/GenBank/DDBJ databases">
        <title>30 novel species of actinomycetes from the DSMZ collection.</title>
        <authorList>
            <person name="Nouioui I."/>
        </authorList>
    </citation>
    <scope>NUCLEOTIDE SEQUENCE [LARGE SCALE GENOMIC DNA]</scope>
    <source>
        <strain evidence="2">DSM 42041</strain>
    </source>
</reference>
<dbReference type="RefSeq" id="WP_311676347.1">
    <property type="nucleotide sequence ID" value="NZ_JAVREQ010000153.1"/>
</dbReference>
<organism evidence="1 2">
    <name type="scientific">Streptomyces hazeniae</name>
    <dbReference type="NCBI Taxonomy" id="3075538"/>
    <lineage>
        <taxon>Bacteria</taxon>
        <taxon>Bacillati</taxon>
        <taxon>Actinomycetota</taxon>
        <taxon>Actinomycetes</taxon>
        <taxon>Kitasatosporales</taxon>
        <taxon>Streptomycetaceae</taxon>
        <taxon>Streptomyces</taxon>
    </lineage>
</organism>
<evidence type="ECO:0000313" key="2">
    <source>
        <dbReference type="Proteomes" id="UP001183414"/>
    </source>
</evidence>
<dbReference type="Proteomes" id="UP001183414">
    <property type="component" value="Unassembled WGS sequence"/>
</dbReference>
<sequence>YVGITDFGDYQPADEPTAWMMAPVGPPGRVEGVLALQFPISKINRLMTADKQWETAGMGATGETFVVGPDGLMRSDSRLFLENPEKFERDVIDAGTPPAVAAKSLRQHGTTLVQPVETTATRLALRGQSGTVIEDDYLGNETLQAYAPVSLQGLN</sequence>
<name>A0ABU2P4H5_9ACTN</name>
<comment type="caution">
    <text evidence="1">The sequence shown here is derived from an EMBL/GenBank/DDBJ whole genome shotgun (WGS) entry which is preliminary data.</text>
</comment>
<gene>
    <name evidence="1" type="ORF">RM572_29065</name>
</gene>
<keyword evidence="2" id="KW-1185">Reference proteome</keyword>